<gene>
    <name evidence="2" type="ORF">HMPREF0742_01229</name>
</gene>
<dbReference type="EMBL" id="AXZG01000037">
    <property type="protein sequence ID" value="ERT66187.1"/>
    <property type="molecule type" value="Genomic_DNA"/>
</dbReference>
<dbReference type="HOGENOM" id="CLU_3172778_0_0_11"/>
<reference evidence="2 3" key="1">
    <citation type="submission" date="2013-08" db="EMBL/GenBank/DDBJ databases">
        <authorList>
            <person name="Weinstock G."/>
            <person name="Sodergren E."/>
            <person name="Wylie T."/>
            <person name="Fulton L."/>
            <person name="Fulton R."/>
            <person name="Fronick C."/>
            <person name="O'Laughlin M."/>
            <person name="Godfrey J."/>
            <person name="Miner T."/>
            <person name="Herter B."/>
            <person name="Appelbaum E."/>
            <person name="Cordes M."/>
            <person name="Lek S."/>
            <person name="Wollam A."/>
            <person name="Pepin K.H."/>
            <person name="Palsikar V.B."/>
            <person name="Mitreva M."/>
            <person name="Wilson R.K."/>
        </authorList>
    </citation>
    <scope>NUCLEOTIDE SEQUENCE [LARGE SCALE GENOMIC DNA]</scope>
    <source>
        <strain evidence="2 3">F0184</strain>
    </source>
</reference>
<sequence length="47" mass="5152">MSTSPLLISSCTPPHTHNVPRALQDTDDERNTPVIYPKVAGFLNFLG</sequence>
<feature type="region of interest" description="Disordered" evidence="1">
    <location>
        <begin position="1"/>
        <end position="28"/>
    </location>
</feature>
<evidence type="ECO:0000256" key="1">
    <source>
        <dbReference type="SAM" id="MobiDB-lite"/>
    </source>
</evidence>
<accession>U7V3C4</accession>
<comment type="caution">
    <text evidence="2">The sequence shown here is derived from an EMBL/GenBank/DDBJ whole genome shotgun (WGS) entry which is preliminary data.</text>
</comment>
<protein>
    <submittedName>
        <fullName evidence="2">Uncharacterized protein</fullName>
    </submittedName>
</protein>
<evidence type="ECO:0000313" key="3">
    <source>
        <dbReference type="Proteomes" id="UP000017174"/>
    </source>
</evidence>
<dbReference type="AlphaFoldDB" id="U7V3C4"/>
<name>U7V3C4_9MICC</name>
<organism evidence="2 3">
    <name type="scientific">Rothia aeria F0184</name>
    <dbReference type="NCBI Taxonomy" id="888019"/>
    <lineage>
        <taxon>Bacteria</taxon>
        <taxon>Bacillati</taxon>
        <taxon>Actinomycetota</taxon>
        <taxon>Actinomycetes</taxon>
        <taxon>Micrococcales</taxon>
        <taxon>Micrococcaceae</taxon>
        <taxon>Rothia</taxon>
    </lineage>
</organism>
<evidence type="ECO:0000313" key="2">
    <source>
        <dbReference type="EMBL" id="ERT66187.1"/>
    </source>
</evidence>
<dbReference type="Proteomes" id="UP000017174">
    <property type="component" value="Unassembled WGS sequence"/>
</dbReference>
<feature type="compositionally biased region" description="Polar residues" evidence="1">
    <location>
        <begin position="1"/>
        <end position="15"/>
    </location>
</feature>
<proteinExistence type="predicted"/>